<evidence type="ECO:0000313" key="1">
    <source>
        <dbReference type="EMBL" id="KAK8834894.1"/>
    </source>
</evidence>
<dbReference type="EMBL" id="JAPFFF010000008">
    <property type="protein sequence ID" value="KAK8884017.1"/>
    <property type="molecule type" value="Genomic_DNA"/>
</dbReference>
<dbReference type="Proteomes" id="UP001470230">
    <property type="component" value="Unassembled WGS sequence"/>
</dbReference>
<dbReference type="EMBL" id="JAPFFF010000274">
    <property type="protein sequence ID" value="KAK8834894.1"/>
    <property type="molecule type" value="Genomic_DNA"/>
</dbReference>
<keyword evidence="3" id="KW-1185">Reference proteome</keyword>
<comment type="caution">
    <text evidence="2">The sequence shown here is derived from an EMBL/GenBank/DDBJ whole genome shotgun (WGS) entry which is preliminary data.</text>
</comment>
<gene>
    <name evidence="1" type="ORF">M9Y10_021002</name>
    <name evidence="2" type="ORF">M9Y10_043120</name>
</gene>
<evidence type="ECO:0000313" key="3">
    <source>
        <dbReference type="Proteomes" id="UP001470230"/>
    </source>
</evidence>
<name>A0ABR2JYT9_9EUKA</name>
<protein>
    <submittedName>
        <fullName evidence="2">Uncharacterized protein</fullName>
    </submittedName>
</protein>
<evidence type="ECO:0000313" key="2">
    <source>
        <dbReference type="EMBL" id="KAK8884017.1"/>
    </source>
</evidence>
<proteinExistence type="predicted"/>
<reference evidence="2 3" key="1">
    <citation type="submission" date="2024-04" db="EMBL/GenBank/DDBJ databases">
        <title>Tritrichomonas musculus Genome.</title>
        <authorList>
            <person name="Alves-Ferreira E."/>
            <person name="Grigg M."/>
            <person name="Lorenzi H."/>
            <person name="Galac M."/>
        </authorList>
    </citation>
    <scope>NUCLEOTIDE SEQUENCE [LARGE SCALE GENOMIC DNA]</scope>
    <source>
        <strain evidence="2 3">EAF2021</strain>
    </source>
</reference>
<sequence length="171" mass="20839">MNLLRERIPIDKNQKETHNIMKNYIRYFNNNPPNYKEKEQICFKNKELFETVANDLLQYVQLQNQITTKQMVRCISRNLPLFAYTVVSMANNNKYSRAIEEIRREFLAEKTNPFPQQNTFGKKYVLPQVRRTDLEKEYFFPDDFEEHLEEQNEDDAFMAYIEQDPMYNFMY</sequence>
<organism evidence="2 3">
    <name type="scientific">Tritrichomonas musculus</name>
    <dbReference type="NCBI Taxonomy" id="1915356"/>
    <lineage>
        <taxon>Eukaryota</taxon>
        <taxon>Metamonada</taxon>
        <taxon>Parabasalia</taxon>
        <taxon>Tritrichomonadida</taxon>
        <taxon>Tritrichomonadidae</taxon>
        <taxon>Tritrichomonas</taxon>
    </lineage>
</organism>
<accession>A0ABR2JYT9</accession>